<dbReference type="SMART" id="SM00240">
    <property type="entry name" value="FHA"/>
    <property type="match status" value="2"/>
</dbReference>
<organism evidence="2 3">
    <name type="scientific">Stentor coeruleus</name>
    <dbReference type="NCBI Taxonomy" id="5963"/>
    <lineage>
        <taxon>Eukaryota</taxon>
        <taxon>Sar</taxon>
        <taxon>Alveolata</taxon>
        <taxon>Ciliophora</taxon>
        <taxon>Postciliodesmatophora</taxon>
        <taxon>Heterotrichea</taxon>
        <taxon>Heterotrichida</taxon>
        <taxon>Stentoridae</taxon>
        <taxon>Stentor</taxon>
    </lineage>
</organism>
<evidence type="ECO:0000313" key="2">
    <source>
        <dbReference type="EMBL" id="OMJ69021.1"/>
    </source>
</evidence>
<proteinExistence type="predicted"/>
<dbReference type="Gene3D" id="2.60.200.20">
    <property type="match status" value="2"/>
</dbReference>
<comment type="caution">
    <text evidence="2">The sequence shown here is derived from an EMBL/GenBank/DDBJ whole genome shotgun (WGS) entry which is preliminary data.</text>
</comment>
<dbReference type="Proteomes" id="UP000187209">
    <property type="component" value="Unassembled WGS sequence"/>
</dbReference>
<dbReference type="AlphaFoldDB" id="A0A1R2AWW9"/>
<dbReference type="EMBL" id="MPUH01001251">
    <property type="protein sequence ID" value="OMJ69021.1"/>
    <property type="molecule type" value="Genomic_DNA"/>
</dbReference>
<dbReference type="InterPro" id="IPR008984">
    <property type="entry name" value="SMAD_FHA_dom_sf"/>
</dbReference>
<dbReference type="InterPro" id="IPR000253">
    <property type="entry name" value="FHA_dom"/>
</dbReference>
<evidence type="ECO:0000313" key="3">
    <source>
        <dbReference type="Proteomes" id="UP000187209"/>
    </source>
</evidence>
<dbReference type="SUPFAM" id="SSF49879">
    <property type="entry name" value="SMAD/FHA domain"/>
    <property type="match status" value="2"/>
</dbReference>
<name>A0A1R2AWW9_9CILI</name>
<dbReference type="PANTHER" id="PTHR46210:SF1">
    <property type="entry name" value="FHA DOMAIN-CONTAINING PROTEIN"/>
    <property type="match status" value="1"/>
</dbReference>
<evidence type="ECO:0000259" key="1">
    <source>
        <dbReference type="PROSITE" id="PS50006"/>
    </source>
</evidence>
<protein>
    <recommendedName>
        <fullName evidence="1">FHA domain-containing protein</fullName>
    </recommendedName>
</protein>
<keyword evidence="3" id="KW-1185">Reference proteome</keyword>
<dbReference type="PROSITE" id="PS50006">
    <property type="entry name" value="FHA_DOMAIN"/>
    <property type="match status" value="1"/>
</dbReference>
<reference evidence="2 3" key="1">
    <citation type="submission" date="2016-11" db="EMBL/GenBank/DDBJ databases">
        <title>The macronuclear genome of Stentor coeruleus: a giant cell with tiny introns.</title>
        <authorList>
            <person name="Slabodnick M."/>
            <person name="Ruby J.G."/>
            <person name="Reiff S.B."/>
            <person name="Swart E.C."/>
            <person name="Gosai S."/>
            <person name="Prabakaran S."/>
            <person name="Witkowska E."/>
            <person name="Larue G.E."/>
            <person name="Fisher S."/>
            <person name="Freeman R.M."/>
            <person name="Gunawardena J."/>
            <person name="Chu W."/>
            <person name="Stover N.A."/>
            <person name="Gregory B.D."/>
            <person name="Nowacki M."/>
            <person name="Derisi J."/>
            <person name="Roy S.W."/>
            <person name="Marshall W.F."/>
            <person name="Sood P."/>
        </authorList>
    </citation>
    <scope>NUCLEOTIDE SEQUENCE [LARGE SCALE GENOMIC DNA]</scope>
    <source>
        <strain evidence="2">WM001</strain>
    </source>
</reference>
<dbReference type="CDD" id="cd00060">
    <property type="entry name" value="FHA"/>
    <property type="match status" value="2"/>
</dbReference>
<feature type="domain" description="FHA" evidence="1">
    <location>
        <begin position="204"/>
        <end position="251"/>
    </location>
</feature>
<dbReference type="Pfam" id="PF00498">
    <property type="entry name" value="FHA"/>
    <property type="match status" value="2"/>
</dbReference>
<accession>A0A1R2AWW9</accession>
<sequence>MENFRKVFFNITRKCCFGSDYTQNESIELEGKSSLDITSSQIPPQQVVQIPLVYLHLKIIVIESEKVPLGKTYNISPLGLNNTERTTYGDGCVYAGSLYQENNRIVNDIILPQNEKGVGKKHFMIQYKGEPKPLYLIKDLGDGMGTFVRISKPLTLQTNFIISFGDSHMIIIIDNSYPPKLTLRFIDGPKLDEKFKFSQNDSPIIIGRMNDCTIRFEDNSLSRYHCIITYKDHWIIQDGDGNKISTNGTWLFVEDFFEIHNEMVFKVGETTFRTETFTAKY</sequence>
<dbReference type="PANTHER" id="PTHR46210">
    <property type="entry name" value="FHA DOMAIN-CONTAINING PROTEIN"/>
    <property type="match status" value="1"/>
</dbReference>
<gene>
    <name evidence="2" type="ORF">SteCoe_33374</name>
</gene>